<organism evidence="2 3">
    <name type="scientific">Spirodela intermedia</name>
    <name type="common">Intermediate duckweed</name>
    <dbReference type="NCBI Taxonomy" id="51605"/>
    <lineage>
        <taxon>Eukaryota</taxon>
        <taxon>Viridiplantae</taxon>
        <taxon>Streptophyta</taxon>
        <taxon>Embryophyta</taxon>
        <taxon>Tracheophyta</taxon>
        <taxon>Spermatophyta</taxon>
        <taxon>Magnoliopsida</taxon>
        <taxon>Liliopsida</taxon>
        <taxon>Araceae</taxon>
        <taxon>Lemnoideae</taxon>
        <taxon>Spirodela</taxon>
    </lineage>
</organism>
<dbReference type="Proteomes" id="UP000663760">
    <property type="component" value="Chromosome 4"/>
</dbReference>
<feature type="signal peptide" evidence="1">
    <location>
        <begin position="1"/>
        <end position="30"/>
    </location>
</feature>
<evidence type="ECO:0000313" key="3">
    <source>
        <dbReference type="Proteomes" id="UP000663760"/>
    </source>
</evidence>
<protein>
    <submittedName>
        <fullName evidence="2">Uncharacterized protein</fullName>
    </submittedName>
</protein>
<dbReference type="SUPFAM" id="SSF49695">
    <property type="entry name" value="gamma-Crystallin-like"/>
    <property type="match status" value="1"/>
</dbReference>
<dbReference type="EMBL" id="LR746267">
    <property type="protein sequence ID" value="CAA7394285.1"/>
    <property type="molecule type" value="Genomic_DNA"/>
</dbReference>
<dbReference type="OrthoDB" id="647809at2759"/>
<dbReference type="InterPro" id="IPR015201">
    <property type="entry name" value="Antimicrobial_MiAMP1"/>
</dbReference>
<keyword evidence="1" id="KW-0732">Signal</keyword>
<evidence type="ECO:0000256" key="1">
    <source>
        <dbReference type="SAM" id="SignalP"/>
    </source>
</evidence>
<evidence type="ECO:0000313" key="2">
    <source>
        <dbReference type="EMBL" id="CAA7394285.1"/>
    </source>
</evidence>
<dbReference type="Gene3D" id="2.60.20.30">
    <property type="match status" value="1"/>
</dbReference>
<dbReference type="InterPro" id="IPR011024">
    <property type="entry name" value="G_crystallin-like"/>
</dbReference>
<dbReference type="Pfam" id="PF09117">
    <property type="entry name" value="MiAMP1"/>
    <property type="match status" value="1"/>
</dbReference>
<gene>
    <name evidence="2" type="ORF">SI8410_04004946</name>
</gene>
<dbReference type="AlphaFoldDB" id="A0A7I8KBB2"/>
<proteinExistence type="predicted"/>
<dbReference type="GO" id="GO:0045926">
    <property type="term" value="P:negative regulation of growth"/>
    <property type="evidence" value="ECO:0007669"/>
    <property type="project" value="InterPro"/>
</dbReference>
<dbReference type="GO" id="GO:0006952">
    <property type="term" value="P:defense response"/>
    <property type="evidence" value="ECO:0007669"/>
    <property type="project" value="InterPro"/>
</dbReference>
<sequence length="106" mass="11011">MATIGRTPTPAAAAVLALLIAAAVVAPASGSTLTAFSGPGCAGRTMDATGCGCFRLTGYQEGYHFVFTEGQKARLYTGSHCDGSSFGLSKETRFCGHYDFMSIRIC</sequence>
<name>A0A7I8KBB2_SPIIN</name>
<keyword evidence="3" id="KW-1185">Reference proteome</keyword>
<reference evidence="2" key="1">
    <citation type="submission" date="2020-02" db="EMBL/GenBank/DDBJ databases">
        <authorList>
            <person name="Scholz U."/>
            <person name="Mascher M."/>
            <person name="Fiebig A."/>
        </authorList>
    </citation>
    <scope>NUCLEOTIDE SEQUENCE</scope>
</reference>
<feature type="chain" id="PRO_5029625277" evidence="1">
    <location>
        <begin position="31"/>
        <end position="106"/>
    </location>
</feature>
<accession>A0A7I8KBB2</accession>
<dbReference type="InterPro" id="IPR015791">
    <property type="entry name" value="Antimic/Inh_G_crystallin-like"/>
</dbReference>